<organism evidence="1 2">
    <name type="scientific">Paucilactobacillus oligofermentans DSM 15707 = LMG 22743</name>
    <dbReference type="NCBI Taxonomy" id="1423778"/>
    <lineage>
        <taxon>Bacteria</taxon>
        <taxon>Bacillati</taxon>
        <taxon>Bacillota</taxon>
        <taxon>Bacilli</taxon>
        <taxon>Lactobacillales</taxon>
        <taxon>Lactobacillaceae</taxon>
        <taxon>Paucilactobacillus</taxon>
    </lineage>
</organism>
<gene>
    <name evidence="1" type="ORF">FC70_GL001607</name>
</gene>
<reference evidence="1 2" key="1">
    <citation type="journal article" date="2015" name="Genome Announc.">
        <title>Expanding the biotechnology potential of lactobacilli through comparative genomics of 213 strains and associated genera.</title>
        <authorList>
            <person name="Sun Z."/>
            <person name="Harris H.M."/>
            <person name="McCann A."/>
            <person name="Guo C."/>
            <person name="Argimon S."/>
            <person name="Zhang W."/>
            <person name="Yang X."/>
            <person name="Jeffery I.B."/>
            <person name="Cooney J.C."/>
            <person name="Kagawa T.F."/>
            <person name="Liu W."/>
            <person name="Song Y."/>
            <person name="Salvetti E."/>
            <person name="Wrobel A."/>
            <person name="Rasinkangas P."/>
            <person name="Parkhill J."/>
            <person name="Rea M.C."/>
            <person name="O'Sullivan O."/>
            <person name="Ritari J."/>
            <person name="Douillard F.P."/>
            <person name="Paul Ross R."/>
            <person name="Yang R."/>
            <person name="Briner A.E."/>
            <person name="Felis G.E."/>
            <person name="de Vos W.M."/>
            <person name="Barrangou R."/>
            <person name="Klaenhammer T.R."/>
            <person name="Caufield P.W."/>
            <person name="Cui Y."/>
            <person name="Zhang H."/>
            <person name="O'Toole P.W."/>
        </authorList>
    </citation>
    <scope>NUCLEOTIDE SEQUENCE [LARGE SCALE GENOMIC DNA]</scope>
    <source>
        <strain evidence="1 2">DSM 15707</strain>
    </source>
</reference>
<dbReference type="GO" id="GO:0032259">
    <property type="term" value="P:methylation"/>
    <property type="evidence" value="ECO:0007669"/>
    <property type="project" value="UniProtKB-KW"/>
</dbReference>
<name>A0A0R1RKV5_9LACO</name>
<comment type="caution">
    <text evidence="1">The sequence shown here is derived from an EMBL/GenBank/DDBJ whole genome shotgun (WGS) entry which is preliminary data.</text>
</comment>
<dbReference type="Pfam" id="PF04816">
    <property type="entry name" value="TrmK"/>
    <property type="match status" value="1"/>
</dbReference>
<dbReference type="Gene3D" id="1.10.287.1890">
    <property type="match status" value="1"/>
</dbReference>
<evidence type="ECO:0000313" key="1">
    <source>
        <dbReference type="EMBL" id="KRL54805.1"/>
    </source>
</evidence>
<dbReference type="InterPro" id="IPR006901">
    <property type="entry name" value="TrmK"/>
</dbReference>
<dbReference type="Proteomes" id="UP000051697">
    <property type="component" value="Unassembled WGS sequence"/>
</dbReference>
<keyword evidence="1" id="KW-0808">Transferase</keyword>
<dbReference type="GO" id="GO:0160105">
    <property type="term" value="F:tRNA (adenine(22)-N1)-methyltransferase activity"/>
    <property type="evidence" value="ECO:0007669"/>
    <property type="project" value="InterPro"/>
</dbReference>
<sequence length="233" mass="25904">MKLMDSLHLSKRLATVAKYVPDDARMADIGSDHAYLPANLALNQRIDFAIAGEVAKGPFQNAQAEISGHQLTKQIEARLADGLAAIELSDRIDTITIAGMGGTLISDILEQGKSKLSNISRLVLEPNVGSEIVRTWLVDNYFEITAEEILSEDNHVYEIIVAEPVDLKAIYSDQEILFGPFLLKEKSAAFNEKWQSQINHLNEAIKQMEQASKVPSEKIEEFKREISLIEEGL</sequence>
<dbReference type="AlphaFoldDB" id="A0A0R1RKV5"/>
<keyword evidence="2" id="KW-1185">Reference proteome</keyword>
<accession>A0A0R1RKV5</accession>
<dbReference type="EMBL" id="AZFE01000032">
    <property type="protein sequence ID" value="KRL54805.1"/>
    <property type="molecule type" value="Genomic_DNA"/>
</dbReference>
<evidence type="ECO:0000313" key="2">
    <source>
        <dbReference type="Proteomes" id="UP000051697"/>
    </source>
</evidence>
<dbReference type="PANTHER" id="PTHR38451:SF1">
    <property type="entry name" value="TRNA (ADENINE(22)-N(1))-METHYLTRANSFERASE"/>
    <property type="match status" value="1"/>
</dbReference>
<dbReference type="InterPro" id="IPR029063">
    <property type="entry name" value="SAM-dependent_MTases_sf"/>
</dbReference>
<dbReference type="Gene3D" id="3.40.50.150">
    <property type="entry name" value="Vaccinia Virus protein VP39"/>
    <property type="match status" value="1"/>
</dbReference>
<dbReference type="PATRIC" id="fig|1423778.4.peg.1645"/>
<dbReference type="PANTHER" id="PTHR38451">
    <property type="entry name" value="TRNA (ADENINE(22)-N(1))-METHYLTRANSFERASE"/>
    <property type="match status" value="1"/>
</dbReference>
<dbReference type="STRING" id="1423778.FC70_GL001607"/>
<protein>
    <submittedName>
        <fullName evidence="1">S-adenosyl-L-methionine-dependent methyltransferase</fullName>
    </submittedName>
</protein>
<proteinExistence type="predicted"/>
<keyword evidence="1" id="KW-0489">Methyltransferase</keyword>
<dbReference type="PIRSF" id="PIRSF018637">
    <property type="entry name" value="TrmK"/>
    <property type="match status" value="1"/>
</dbReference>